<dbReference type="Gene3D" id="3.40.50.2300">
    <property type="match status" value="2"/>
</dbReference>
<accession>A0ABW2CCE4</accession>
<dbReference type="InterPro" id="IPR051010">
    <property type="entry name" value="BCAA_transport"/>
</dbReference>
<keyword evidence="4" id="KW-0029">Amino-acid transport</keyword>
<dbReference type="SUPFAM" id="SSF53822">
    <property type="entry name" value="Periplasmic binding protein-like I"/>
    <property type="match status" value="1"/>
</dbReference>
<reference evidence="7" key="1">
    <citation type="journal article" date="2019" name="Int. J. Syst. Evol. Microbiol.">
        <title>The Global Catalogue of Microorganisms (GCM) 10K type strain sequencing project: providing services to taxonomists for standard genome sequencing and annotation.</title>
        <authorList>
            <consortium name="The Broad Institute Genomics Platform"/>
            <consortium name="The Broad Institute Genome Sequencing Center for Infectious Disease"/>
            <person name="Wu L."/>
            <person name="Ma J."/>
        </authorList>
    </citation>
    <scope>NUCLEOTIDE SEQUENCE [LARGE SCALE GENOMIC DNA]</scope>
    <source>
        <strain evidence="7">JCM 3369</strain>
    </source>
</reference>
<evidence type="ECO:0000256" key="1">
    <source>
        <dbReference type="ARBA" id="ARBA00010062"/>
    </source>
</evidence>
<dbReference type="PANTHER" id="PTHR30483:SF37">
    <property type="entry name" value="ABC TRANSPORTER SUBSTRATE-BINDING PROTEIN"/>
    <property type="match status" value="1"/>
</dbReference>
<evidence type="ECO:0000256" key="4">
    <source>
        <dbReference type="ARBA" id="ARBA00022970"/>
    </source>
</evidence>
<evidence type="ECO:0000256" key="3">
    <source>
        <dbReference type="ARBA" id="ARBA00022729"/>
    </source>
</evidence>
<dbReference type="InterPro" id="IPR000709">
    <property type="entry name" value="Leu_Ile_Val-bd"/>
</dbReference>
<keyword evidence="7" id="KW-1185">Reference proteome</keyword>
<evidence type="ECO:0000313" key="7">
    <source>
        <dbReference type="Proteomes" id="UP001596380"/>
    </source>
</evidence>
<proteinExistence type="inferred from homology"/>
<dbReference type="Proteomes" id="UP001596380">
    <property type="component" value="Unassembled WGS sequence"/>
</dbReference>
<evidence type="ECO:0000313" key="6">
    <source>
        <dbReference type="EMBL" id="MFC6879319.1"/>
    </source>
</evidence>
<comment type="similarity">
    <text evidence="1">Belongs to the leucine-binding protein family.</text>
</comment>
<organism evidence="6 7">
    <name type="scientific">Actinomadura yumaensis</name>
    <dbReference type="NCBI Taxonomy" id="111807"/>
    <lineage>
        <taxon>Bacteria</taxon>
        <taxon>Bacillati</taxon>
        <taxon>Actinomycetota</taxon>
        <taxon>Actinomycetes</taxon>
        <taxon>Streptosporangiales</taxon>
        <taxon>Thermomonosporaceae</taxon>
        <taxon>Actinomadura</taxon>
    </lineage>
</organism>
<evidence type="ECO:0000259" key="5">
    <source>
        <dbReference type="Pfam" id="PF13458"/>
    </source>
</evidence>
<protein>
    <submittedName>
        <fullName evidence="6">ABC transporter substrate-binding protein</fullName>
    </submittedName>
</protein>
<gene>
    <name evidence="6" type="ORF">ACFQKB_06020</name>
</gene>
<feature type="domain" description="Leucine-binding protein" evidence="5">
    <location>
        <begin position="32"/>
        <end position="386"/>
    </location>
</feature>
<dbReference type="RefSeq" id="WP_378063092.1">
    <property type="nucleotide sequence ID" value="NZ_JBHSXS010000002.1"/>
</dbReference>
<keyword evidence="2" id="KW-0813">Transport</keyword>
<keyword evidence="3" id="KW-0732">Signal</keyword>
<dbReference type="InterPro" id="IPR028081">
    <property type="entry name" value="Leu-bd"/>
</dbReference>
<name>A0ABW2CCE4_9ACTN</name>
<dbReference type="PANTHER" id="PTHR30483">
    <property type="entry name" value="LEUCINE-SPECIFIC-BINDING PROTEIN"/>
    <property type="match status" value="1"/>
</dbReference>
<sequence>MRRTPLTTAACTAALMLAASGCAGKESRGKPEIKIGLISPMSGPFAVLGISQQHSLQVEIDRVNAAGGVDGAKLRLVVRDSALDPGKAVQATNELAGDDRVELVVGPSLTAFYEAAKSTLERSKKLNCQPAVATGTFNGLRYGFRSQDQAELDLRKMLTLLRKQGVKSFGLVYEGDDTGKNTDAVLKKAAGAYGMRYLGFQATRPDDQSHKVYVEKLKKADALFVSSNIGGAKTMAAAAEIGYKGKLSGTSSGMQNIAFVEAAGDYAKGALFPAPNYEYPLRTDRARWKPGYRAHIEAIERKYGKNTGPKTGATSPKGTAIAADCVFAFAQAAAKAGGTDPGKLAAAMETLDLKADQTPSGNAIKPGTAHEFYGIEELHVYQWNKDARGWYTTEIPT</sequence>
<dbReference type="InterPro" id="IPR028082">
    <property type="entry name" value="Peripla_BP_I"/>
</dbReference>
<dbReference type="Pfam" id="PF13458">
    <property type="entry name" value="Peripla_BP_6"/>
    <property type="match status" value="1"/>
</dbReference>
<dbReference type="PROSITE" id="PS51257">
    <property type="entry name" value="PROKAR_LIPOPROTEIN"/>
    <property type="match status" value="1"/>
</dbReference>
<dbReference type="PRINTS" id="PR00337">
    <property type="entry name" value="LEUILEVALBP"/>
</dbReference>
<dbReference type="EMBL" id="JBHSXS010000002">
    <property type="protein sequence ID" value="MFC6879319.1"/>
    <property type="molecule type" value="Genomic_DNA"/>
</dbReference>
<evidence type="ECO:0000256" key="2">
    <source>
        <dbReference type="ARBA" id="ARBA00022448"/>
    </source>
</evidence>
<comment type="caution">
    <text evidence="6">The sequence shown here is derived from an EMBL/GenBank/DDBJ whole genome shotgun (WGS) entry which is preliminary data.</text>
</comment>